<evidence type="ECO:0000256" key="5">
    <source>
        <dbReference type="RuleBase" id="RU003887"/>
    </source>
</evidence>
<name>A0A923MH59_9FIRM</name>
<dbReference type="InterPro" id="IPR018496">
    <property type="entry name" value="PsdUridine_synth_RsuA/RluB_CS"/>
</dbReference>
<evidence type="ECO:0000256" key="1">
    <source>
        <dbReference type="ARBA" id="ARBA00008348"/>
    </source>
</evidence>
<dbReference type="SMART" id="SM00363">
    <property type="entry name" value="S4"/>
    <property type="match status" value="1"/>
</dbReference>
<dbReference type="CDD" id="cd02553">
    <property type="entry name" value="PseudoU_synth_RsuA"/>
    <property type="match status" value="1"/>
</dbReference>
<dbReference type="Proteomes" id="UP000620327">
    <property type="component" value="Unassembled WGS sequence"/>
</dbReference>
<sequence length="269" mass="30359">MAAQRLDKIIASMGRWSRREVKDLIRQGRVTVDGVPARSAEEKADPEQAVIAVNGELLNWRRYTWVMLNKPAGYLSATEDGRGATVLDLLPQDLQRQGLFPVGRLDKDTEGLLLLTNEGGLAHELLSPKKHVDKEYYVRVAGRLTEADSAAFAAGLHLDDGLVCQPAELRILTSGEESEARVILREGKFHQIKRMLAYLGKPVLYLERVRMGNLLLDPVLERGAYRLLTKEEWQALAKLTEETRKPRNFNKKESDFLLKKEKTSCNPTK</sequence>
<evidence type="ECO:0000256" key="3">
    <source>
        <dbReference type="ARBA" id="ARBA00023235"/>
    </source>
</evidence>
<dbReference type="InterPro" id="IPR000748">
    <property type="entry name" value="PsdUridine_synth_RsuA/RluB/E/F"/>
</dbReference>
<evidence type="ECO:0000256" key="2">
    <source>
        <dbReference type="ARBA" id="ARBA00022884"/>
    </source>
</evidence>
<dbReference type="InterPro" id="IPR036986">
    <property type="entry name" value="S4_RNA-bd_sf"/>
</dbReference>
<dbReference type="Pfam" id="PF01479">
    <property type="entry name" value="S4"/>
    <property type="match status" value="1"/>
</dbReference>
<dbReference type="GO" id="GO:0003723">
    <property type="term" value="F:RNA binding"/>
    <property type="evidence" value="ECO:0007669"/>
    <property type="project" value="UniProtKB-KW"/>
</dbReference>
<dbReference type="FunFam" id="3.10.290.10:FF:000003">
    <property type="entry name" value="Pseudouridine synthase"/>
    <property type="match status" value="1"/>
</dbReference>
<evidence type="ECO:0000313" key="8">
    <source>
        <dbReference type="Proteomes" id="UP000620327"/>
    </source>
</evidence>
<dbReference type="GO" id="GO:0120159">
    <property type="term" value="F:rRNA pseudouridine synthase activity"/>
    <property type="evidence" value="ECO:0007669"/>
    <property type="project" value="UniProtKB-ARBA"/>
</dbReference>
<dbReference type="CDD" id="cd00165">
    <property type="entry name" value="S4"/>
    <property type="match status" value="1"/>
</dbReference>
<keyword evidence="8" id="KW-1185">Reference proteome</keyword>
<dbReference type="GO" id="GO:0000455">
    <property type="term" value="P:enzyme-directed rRNA pseudouridine synthesis"/>
    <property type="evidence" value="ECO:0007669"/>
    <property type="project" value="UniProtKB-ARBA"/>
</dbReference>
<feature type="domain" description="RNA-binding S4" evidence="6">
    <location>
        <begin position="4"/>
        <end position="62"/>
    </location>
</feature>
<keyword evidence="2 4" id="KW-0694">RNA-binding</keyword>
<gene>
    <name evidence="7" type="ORF">H8Z83_04300</name>
</gene>
<dbReference type="InterPro" id="IPR006145">
    <property type="entry name" value="PsdUridine_synth_RsuA/RluA"/>
</dbReference>
<dbReference type="GO" id="GO:0005829">
    <property type="term" value="C:cytosol"/>
    <property type="evidence" value="ECO:0007669"/>
    <property type="project" value="UniProtKB-ARBA"/>
</dbReference>
<keyword evidence="3 5" id="KW-0413">Isomerase</keyword>
<comment type="similarity">
    <text evidence="1 5">Belongs to the pseudouridine synthase RsuA family.</text>
</comment>
<dbReference type="Gene3D" id="3.30.70.580">
    <property type="entry name" value="Pseudouridine synthase I, catalytic domain, N-terminal subdomain"/>
    <property type="match status" value="1"/>
</dbReference>
<accession>A0A923MH59</accession>
<reference evidence="7" key="1">
    <citation type="submission" date="2020-08" db="EMBL/GenBank/DDBJ databases">
        <title>Genome public.</title>
        <authorList>
            <person name="Liu C."/>
            <person name="Sun Q."/>
        </authorList>
    </citation>
    <scope>NUCLEOTIDE SEQUENCE</scope>
    <source>
        <strain evidence="7">BX15</strain>
    </source>
</reference>
<dbReference type="SUPFAM" id="SSF55174">
    <property type="entry name" value="Alpha-L RNA-binding motif"/>
    <property type="match status" value="1"/>
</dbReference>
<evidence type="ECO:0000259" key="6">
    <source>
        <dbReference type="SMART" id="SM00363"/>
    </source>
</evidence>
<evidence type="ECO:0000256" key="4">
    <source>
        <dbReference type="PROSITE-ProRule" id="PRU00182"/>
    </source>
</evidence>
<dbReference type="PANTHER" id="PTHR47683">
    <property type="entry name" value="PSEUDOURIDINE SYNTHASE FAMILY PROTEIN-RELATED"/>
    <property type="match status" value="1"/>
</dbReference>
<dbReference type="SUPFAM" id="SSF55120">
    <property type="entry name" value="Pseudouridine synthase"/>
    <property type="match status" value="1"/>
</dbReference>
<dbReference type="Gene3D" id="3.30.70.1560">
    <property type="entry name" value="Alpha-L RNA-binding motif"/>
    <property type="match status" value="1"/>
</dbReference>
<dbReference type="InterPro" id="IPR020094">
    <property type="entry name" value="TruA/RsuA/RluB/E/F_N"/>
</dbReference>
<dbReference type="InterPro" id="IPR042092">
    <property type="entry name" value="PsdUridine_s_RsuA/RluB/E/F_cat"/>
</dbReference>
<dbReference type="InterPro" id="IPR002942">
    <property type="entry name" value="S4_RNA-bd"/>
</dbReference>
<organism evidence="7 8">
    <name type="scientific">Dysosmobacter segnis</name>
    <dbReference type="NCBI Taxonomy" id="2763042"/>
    <lineage>
        <taxon>Bacteria</taxon>
        <taxon>Bacillati</taxon>
        <taxon>Bacillota</taxon>
        <taxon>Clostridia</taxon>
        <taxon>Eubacteriales</taxon>
        <taxon>Oscillospiraceae</taxon>
        <taxon>Dysosmobacter</taxon>
    </lineage>
</organism>
<dbReference type="InterPro" id="IPR020103">
    <property type="entry name" value="PsdUridine_synth_cat_dom_sf"/>
</dbReference>
<evidence type="ECO:0000313" key="7">
    <source>
        <dbReference type="EMBL" id="MBC5769543.1"/>
    </source>
</evidence>
<protein>
    <recommendedName>
        <fullName evidence="5">Pseudouridine synthase</fullName>
        <ecNumber evidence="5">5.4.99.-</ecNumber>
    </recommendedName>
</protein>
<dbReference type="Pfam" id="PF00849">
    <property type="entry name" value="PseudoU_synth_2"/>
    <property type="match status" value="1"/>
</dbReference>
<dbReference type="PANTHER" id="PTHR47683:SF4">
    <property type="entry name" value="PSEUDOURIDINE SYNTHASE"/>
    <property type="match status" value="1"/>
</dbReference>
<dbReference type="AlphaFoldDB" id="A0A923MH59"/>
<dbReference type="EC" id="5.4.99.-" evidence="5"/>
<proteinExistence type="inferred from homology"/>
<dbReference type="NCBIfam" id="TIGR00093">
    <property type="entry name" value="pseudouridine synthase"/>
    <property type="match status" value="1"/>
</dbReference>
<dbReference type="PROSITE" id="PS50889">
    <property type="entry name" value="S4"/>
    <property type="match status" value="1"/>
</dbReference>
<dbReference type="PROSITE" id="PS01149">
    <property type="entry name" value="PSI_RSU"/>
    <property type="match status" value="1"/>
</dbReference>
<dbReference type="InterPro" id="IPR050343">
    <property type="entry name" value="RsuA_PseudoU_synthase"/>
</dbReference>
<dbReference type="RefSeq" id="WP_187013887.1">
    <property type="nucleotide sequence ID" value="NZ_JACOQI010000002.1"/>
</dbReference>
<dbReference type="EMBL" id="JACOQI010000002">
    <property type="protein sequence ID" value="MBC5769543.1"/>
    <property type="molecule type" value="Genomic_DNA"/>
</dbReference>
<comment type="caution">
    <text evidence="7">The sequence shown here is derived from an EMBL/GenBank/DDBJ whole genome shotgun (WGS) entry which is preliminary data.</text>
</comment>
<dbReference type="Gene3D" id="3.10.290.10">
    <property type="entry name" value="RNA-binding S4 domain"/>
    <property type="match status" value="1"/>
</dbReference>
<dbReference type="FunFam" id="3.30.70.1560:FF:000001">
    <property type="entry name" value="Pseudouridine synthase"/>
    <property type="match status" value="1"/>
</dbReference>